<evidence type="ECO:0000313" key="1">
    <source>
        <dbReference type="EMBL" id="ABL97594.1"/>
    </source>
</evidence>
<gene>
    <name evidence="1" type="ORF">MBMO_EB0-39F01.0005</name>
</gene>
<dbReference type="AlphaFoldDB" id="A4GHN3"/>
<name>A4GHN3_9BACT</name>
<dbReference type="EMBL" id="EF089398">
    <property type="protein sequence ID" value="ABL97594.1"/>
    <property type="molecule type" value="Genomic_DNA"/>
</dbReference>
<organism evidence="1">
    <name type="scientific">uncultured marine bacterium EB0_39F01</name>
    <dbReference type="NCBI Taxonomy" id="415436"/>
    <lineage>
        <taxon>Bacteria</taxon>
        <taxon>environmental samples</taxon>
    </lineage>
</organism>
<accession>A4GHN3</accession>
<reference evidence="1" key="1">
    <citation type="journal article" date="2007" name="Environ. Microbiol.">
        <title>Proteorhodopsin photosystem gene clusters exhibit co-evolutionary trends and shared ancestry among diverse marine microbial phyla.</title>
        <authorList>
            <person name="McCarren J."/>
            <person name="Delong E.F."/>
        </authorList>
    </citation>
    <scope>NUCLEOTIDE SEQUENCE</scope>
</reference>
<sequence length="189" mass="20195">MPVIAVLLLASVFIFGKEDALRSGTISIDADTINLTTDQKITNPQFSGLTNLGDSFILKAIEAMPDSPSPEKIDLIGPSLEFDALQGVGFKISSKNGSVNFIKQSAELNGNVYIDMTNGYKAISEKIQLNLKLGNLIAPNSVEASGPYGKIIAGSMELFKDFDNKTSQVSGNLNFSDGVTLIYLPSTVK</sequence>
<proteinExistence type="predicted"/>
<protein>
    <submittedName>
        <fullName evidence="1">Uncharacterized protein</fullName>
    </submittedName>
</protein>